<name>A0ABU4JXY0_9CLOT</name>
<keyword evidence="2 7" id="KW-0479">Metal-binding</keyword>
<dbReference type="RefSeq" id="WP_261670995.1">
    <property type="nucleotide sequence ID" value="NZ_JARUJP010000027.1"/>
</dbReference>
<comment type="catalytic activity">
    <reaction evidence="7">
        <text>XTP + H2O = XMP + diphosphate + H(+)</text>
        <dbReference type="Rhea" id="RHEA:28610"/>
        <dbReference type="ChEBI" id="CHEBI:15377"/>
        <dbReference type="ChEBI" id="CHEBI:15378"/>
        <dbReference type="ChEBI" id="CHEBI:33019"/>
        <dbReference type="ChEBI" id="CHEBI:57464"/>
        <dbReference type="ChEBI" id="CHEBI:61314"/>
        <dbReference type="EC" id="3.6.1.66"/>
    </reaction>
</comment>
<comment type="caution">
    <text evidence="9">The sequence shown here is derived from an EMBL/GenBank/DDBJ whole genome shotgun (WGS) entry which is preliminary data.</text>
</comment>
<evidence type="ECO:0000256" key="6">
    <source>
        <dbReference type="ARBA" id="ARBA00023080"/>
    </source>
</evidence>
<accession>A0ABU4JXY0</accession>
<dbReference type="InterPro" id="IPR002637">
    <property type="entry name" value="RdgB/HAM1"/>
</dbReference>
<dbReference type="InterPro" id="IPR020922">
    <property type="entry name" value="dITP/XTP_pyrophosphatase"/>
</dbReference>
<dbReference type="SUPFAM" id="SSF52972">
    <property type="entry name" value="ITPase-like"/>
    <property type="match status" value="1"/>
</dbReference>
<evidence type="ECO:0000256" key="5">
    <source>
        <dbReference type="ARBA" id="ARBA00022842"/>
    </source>
</evidence>
<keyword evidence="10" id="KW-1185">Reference proteome</keyword>
<gene>
    <name evidence="9" type="ORF">P8V03_16575</name>
</gene>
<feature type="binding site" evidence="7">
    <location>
        <position position="71"/>
    </location>
    <ligand>
        <name>Mg(2+)</name>
        <dbReference type="ChEBI" id="CHEBI:18420"/>
    </ligand>
</feature>
<dbReference type="NCBIfam" id="NF011397">
    <property type="entry name" value="PRK14822.1"/>
    <property type="match status" value="1"/>
</dbReference>
<evidence type="ECO:0000256" key="2">
    <source>
        <dbReference type="ARBA" id="ARBA00022723"/>
    </source>
</evidence>
<dbReference type="EMBL" id="JARUJP010000027">
    <property type="protein sequence ID" value="MDW8802763.1"/>
    <property type="molecule type" value="Genomic_DNA"/>
</dbReference>
<dbReference type="HAMAP" id="MF_01405">
    <property type="entry name" value="Non_canon_purine_NTPase"/>
    <property type="match status" value="1"/>
</dbReference>
<dbReference type="NCBIfam" id="TIGR00042">
    <property type="entry name" value="RdgB/HAM1 family non-canonical purine NTP pyrophosphatase"/>
    <property type="match status" value="1"/>
</dbReference>
<dbReference type="Gene3D" id="3.90.950.10">
    <property type="match status" value="1"/>
</dbReference>
<feature type="binding site" evidence="7">
    <location>
        <begin position="8"/>
        <end position="13"/>
    </location>
    <ligand>
        <name>substrate</name>
    </ligand>
</feature>
<keyword evidence="3 7" id="KW-0547">Nucleotide-binding</keyword>
<evidence type="ECO:0000313" key="9">
    <source>
        <dbReference type="EMBL" id="MDW8802763.1"/>
    </source>
</evidence>
<feature type="binding site" evidence="7">
    <location>
        <position position="41"/>
    </location>
    <ligand>
        <name>Mg(2+)</name>
        <dbReference type="ChEBI" id="CHEBI:18420"/>
    </ligand>
</feature>
<organism evidence="9 10">
    <name type="scientific">Clostridium tanneri</name>
    <dbReference type="NCBI Taxonomy" id="3037988"/>
    <lineage>
        <taxon>Bacteria</taxon>
        <taxon>Bacillati</taxon>
        <taxon>Bacillota</taxon>
        <taxon>Clostridia</taxon>
        <taxon>Eubacteriales</taxon>
        <taxon>Clostridiaceae</taxon>
        <taxon>Clostridium</taxon>
    </lineage>
</organism>
<feature type="binding site" evidence="7">
    <location>
        <begin position="154"/>
        <end position="157"/>
    </location>
    <ligand>
        <name>substrate</name>
    </ligand>
</feature>
<dbReference type="InterPro" id="IPR029001">
    <property type="entry name" value="ITPase-like_fam"/>
</dbReference>
<dbReference type="PANTHER" id="PTHR11067:SF9">
    <property type="entry name" value="INOSINE TRIPHOSPHATE PYROPHOSPHATASE"/>
    <property type="match status" value="1"/>
</dbReference>
<evidence type="ECO:0000256" key="1">
    <source>
        <dbReference type="ARBA" id="ARBA00008023"/>
    </source>
</evidence>
<feature type="binding site" evidence="7">
    <location>
        <begin position="182"/>
        <end position="183"/>
    </location>
    <ligand>
        <name>substrate</name>
    </ligand>
</feature>
<dbReference type="GO" id="GO:0036220">
    <property type="term" value="F:ITP diphosphatase activity"/>
    <property type="evidence" value="ECO:0007669"/>
    <property type="project" value="UniProtKB-EC"/>
</dbReference>
<comment type="cofactor">
    <cofactor evidence="7">
        <name>Mg(2+)</name>
        <dbReference type="ChEBI" id="CHEBI:18420"/>
    </cofactor>
    <text evidence="7">Binds 1 Mg(2+) ion per subunit.</text>
</comment>
<comment type="similarity">
    <text evidence="1 7 8">Belongs to the HAM1 NTPase family.</text>
</comment>
<reference evidence="9 10" key="1">
    <citation type="submission" date="2023-04" db="EMBL/GenBank/DDBJ databases">
        <title>Clostridium tannerae sp. nov., isolated from the fecal material of an alpaca.</title>
        <authorList>
            <person name="Miller S."/>
            <person name="Hendry M."/>
            <person name="King J."/>
            <person name="Sankaranarayanan K."/>
            <person name="Lawson P.A."/>
        </authorList>
    </citation>
    <scope>NUCLEOTIDE SEQUENCE [LARGE SCALE GENOMIC DNA]</scope>
    <source>
        <strain evidence="9 10">A1-XYC3</strain>
    </source>
</reference>
<dbReference type="EC" id="3.6.1.66" evidence="7"/>
<evidence type="ECO:0000256" key="4">
    <source>
        <dbReference type="ARBA" id="ARBA00022801"/>
    </source>
</evidence>
<comment type="subunit">
    <text evidence="7">Homodimer.</text>
</comment>
<keyword evidence="5 7" id="KW-0460">Magnesium</keyword>
<evidence type="ECO:0000313" key="10">
    <source>
        <dbReference type="Proteomes" id="UP001281656"/>
    </source>
</evidence>
<dbReference type="Pfam" id="PF01725">
    <property type="entry name" value="Ham1p_like"/>
    <property type="match status" value="1"/>
</dbReference>
<keyword evidence="6 7" id="KW-0546">Nucleotide metabolism</keyword>
<feature type="binding site" evidence="7">
    <location>
        <position position="72"/>
    </location>
    <ligand>
        <name>substrate</name>
    </ligand>
</feature>
<feature type="active site" description="Proton acceptor" evidence="7">
    <location>
        <position position="71"/>
    </location>
</feature>
<evidence type="ECO:0000256" key="8">
    <source>
        <dbReference type="RuleBase" id="RU003781"/>
    </source>
</evidence>
<comment type="function">
    <text evidence="7">Pyrophosphatase that catalyzes the hydrolysis of nucleoside triphosphates to their monophosphate derivatives, with a high preference for the non-canonical purine nucleotides XTP (xanthosine triphosphate), dITP (deoxyinosine triphosphate) and ITP. Seems to function as a house-cleaning enzyme that removes non-canonical purine nucleotides from the nucleotide pool, thus preventing their incorporation into DNA/RNA and avoiding chromosomal lesions.</text>
</comment>
<protein>
    <recommendedName>
        <fullName evidence="7">dITP/XTP pyrophosphatase</fullName>
        <ecNumber evidence="7">3.6.1.66</ecNumber>
    </recommendedName>
    <alternativeName>
        <fullName evidence="7">Non-canonical purine NTP pyrophosphatase</fullName>
    </alternativeName>
    <alternativeName>
        <fullName evidence="7">Non-standard purine NTP pyrophosphatase</fullName>
    </alternativeName>
    <alternativeName>
        <fullName evidence="7">Nucleoside-triphosphate diphosphatase</fullName>
    </alternativeName>
    <alternativeName>
        <fullName evidence="7">Nucleoside-triphosphate pyrophosphatase</fullName>
        <shortName evidence="7">NTPase</shortName>
    </alternativeName>
</protein>
<dbReference type="CDD" id="cd00515">
    <property type="entry name" value="HAM1"/>
    <property type="match status" value="1"/>
</dbReference>
<sequence length="201" mass="22308">MKKLIVASNNVKKIKEIKEILSKYPIEIVSLKEAGINVDVEENGETFIENAYIKANEIYKMVDNAMVLADDSGLMVDCLGGAPGVYSARFAGEHGNDKKNNEKLIGLLQGKKTEERKGKFVCAIVLIIDSNNVIKVQGEVEGIILEEEKGENGFGYDPLFYVPEHKVTFAEMDAVLKNSISHRAKALKKLEGRMKELMMEG</sequence>
<evidence type="ECO:0000256" key="3">
    <source>
        <dbReference type="ARBA" id="ARBA00022741"/>
    </source>
</evidence>
<comment type="catalytic activity">
    <reaction evidence="7">
        <text>dITP + H2O = dIMP + diphosphate + H(+)</text>
        <dbReference type="Rhea" id="RHEA:28342"/>
        <dbReference type="ChEBI" id="CHEBI:15377"/>
        <dbReference type="ChEBI" id="CHEBI:15378"/>
        <dbReference type="ChEBI" id="CHEBI:33019"/>
        <dbReference type="ChEBI" id="CHEBI:61194"/>
        <dbReference type="ChEBI" id="CHEBI:61382"/>
        <dbReference type="EC" id="3.6.1.66"/>
    </reaction>
</comment>
<proteinExistence type="inferred from homology"/>
<dbReference type="Proteomes" id="UP001281656">
    <property type="component" value="Unassembled WGS sequence"/>
</dbReference>
<evidence type="ECO:0000256" key="7">
    <source>
        <dbReference type="HAMAP-Rule" id="MF_01405"/>
    </source>
</evidence>
<feature type="binding site" evidence="7">
    <location>
        <position position="177"/>
    </location>
    <ligand>
        <name>substrate</name>
    </ligand>
</feature>
<dbReference type="PANTHER" id="PTHR11067">
    <property type="entry name" value="INOSINE TRIPHOSPHATE PYROPHOSPHATASE/HAM1 PROTEIN"/>
    <property type="match status" value="1"/>
</dbReference>
<keyword evidence="4 7" id="KW-0378">Hydrolase</keyword>
<comment type="catalytic activity">
    <reaction evidence="7">
        <text>ITP + H2O = IMP + diphosphate + H(+)</text>
        <dbReference type="Rhea" id="RHEA:29399"/>
        <dbReference type="ChEBI" id="CHEBI:15377"/>
        <dbReference type="ChEBI" id="CHEBI:15378"/>
        <dbReference type="ChEBI" id="CHEBI:33019"/>
        <dbReference type="ChEBI" id="CHEBI:58053"/>
        <dbReference type="ChEBI" id="CHEBI:61402"/>
        <dbReference type="EC" id="3.6.1.66"/>
    </reaction>
</comment>